<dbReference type="RefSeq" id="WP_012323446.1">
    <property type="nucleotide sequence ID" value="NC_010506.1"/>
</dbReference>
<keyword evidence="1" id="KW-1133">Transmembrane helix</keyword>
<evidence type="ECO:0000313" key="3">
    <source>
        <dbReference type="Proteomes" id="UP000002168"/>
    </source>
</evidence>
<dbReference type="KEGG" id="swd:Swoo_0804"/>
<dbReference type="STRING" id="392500.Swoo_0804"/>
<reference evidence="2 3" key="1">
    <citation type="submission" date="2008-02" db="EMBL/GenBank/DDBJ databases">
        <title>Complete sequence of Shewanella woodyi ATCC 51908.</title>
        <authorList>
            <consortium name="US DOE Joint Genome Institute"/>
            <person name="Copeland A."/>
            <person name="Lucas S."/>
            <person name="Lapidus A."/>
            <person name="Glavina del Rio T."/>
            <person name="Dalin E."/>
            <person name="Tice H."/>
            <person name="Bruce D."/>
            <person name="Goodwin L."/>
            <person name="Pitluck S."/>
            <person name="Sims D."/>
            <person name="Brettin T."/>
            <person name="Detter J.C."/>
            <person name="Han C."/>
            <person name="Kuske C.R."/>
            <person name="Schmutz J."/>
            <person name="Larimer F."/>
            <person name="Land M."/>
            <person name="Hauser L."/>
            <person name="Kyrpides N."/>
            <person name="Lykidis A."/>
            <person name="Zhao J.-S."/>
            <person name="Richardson P."/>
        </authorList>
    </citation>
    <scope>NUCLEOTIDE SEQUENCE [LARGE SCALE GENOMIC DNA]</scope>
    <source>
        <strain evidence="3">ATCC 51908 / MS32</strain>
    </source>
</reference>
<protein>
    <submittedName>
        <fullName evidence="2">Uncharacterized protein</fullName>
    </submittedName>
</protein>
<evidence type="ECO:0000313" key="2">
    <source>
        <dbReference type="EMBL" id="ACA85099.1"/>
    </source>
</evidence>
<organism evidence="2 3">
    <name type="scientific">Shewanella woodyi (strain ATCC 51908 / MS32)</name>
    <dbReference type="NCBI Taxonomy" id="392500"/>
    <lineage>
        <taxon>Bacteria</taxon>
        <taxon>Pseudomonadati</taxon>
        <taxon>Pseudomonadota</taxon>
        <taxon>Gammaproteobacteria</taxon>
        <taxon>Alteromonadales</taxon>
        <taxon>Shewanellaceae</taxon>
        <taxon>Shewanella</taxon>
    </lineage>
</organism>
<sequence>MVSNKVNYIFLSVGLVAFLGVLGSVLYLSLNSRDDSADLQPVVMGLWVKMPGFCEGKVTEVEKMELLTASSLRIDGQLITISGFNLSQTSPLKVQCETLGEGSMYAQTSFLGNRFSRFYIGNIGEYTVLKEVTPGGAFWFKHDQVLAQKLQTMKGVPNINRI</sequence>
<dbReference type="Proteomes" id="UP000002168">
    <property type="component" value="Chromosome"/>
</dbReference>
<keyword evidence="1" id="KW-0472">Membrane</keyword>
<keyword evidence="1" id="KW-0812">Transmembrane</keyword>
<dbReference type="HOGENOM" id="CLU_1634254_0_0_6"/>
<dbReference type="EMBL" id="CP000961">
    <property type="protein sequence ID" value="ACA85099.1"/>
    <property type="molecule type" value="Genomic_DNA"/>
</dbReference>
<proteinExistence type="predicted"/>
<feature type="transmembrane region" description="Helical" evidence="1">
    <location>
        <begin position="6"/>
        <end position="30"/>
    </location>
</feature>
<dbReference type="AlphaFoldDB" id="B1KEU8"/>
<name>B1KEU8_SHEWM</name>
<keyword evidence="3" id="KW-1185">Reference proteome</keyword>
<dbReference type="eggNOG" id="ENOG50315U8">
    <property type="taxonomic scope" value="Bacteria"/>
</dbReference>
<gene>
    <name evidence="2" type="ordered locus">Swoo_0804</name>
</gene>
<accession>B1KEU8</accession>
<evidence type="ECO:0000256" key="1">
    <source>
        <dbReference type="SAM" id="Phobius"/>
    </source>
</evidence>